<feature type="non-terminal residue" evidence="2">
    <location>
        <position position="126"/>
    </location>
</feature>
<reference evidence="2" key="1">
    <citation type="submission" date="2015-12" db="EMBL/GenBank/DDBJ databases">
        <title>Gene expression during late stages of embryo sac development: a critical building block for successful pollen-pistil interactions.</title>
        <authorList>
            <person name="Liu Y."/>
            <person name="Joly V."/>
            <person name="Sabar M."/>
            <person name="Matton D.P."/>
        </authorList>
    </citation>
    <scope>NUCLEOTIDE SEQUENCE</scope>
</reference>
<evidence type="ECO:0000313" key="2">
    <source>
        <dbReference type="EMBL" id="JAP09149.1"/>
    </source>
</evidence>
<dbReference type="EMBL" id="GEDG01035558">
    <property type="protein sequence ID" value="JAP09149.1"/>
    <property type="molecule type" value="Transcribed_RNA"/>
</dbReference>
<accession>A0A0V0GMV6</accession>
<organism evidence="2">
    <name type="scientific">Solanum chacoense</name>
    <name type="common">Chaco potato</name>
    <dbReference type="NCBI Taxonomy" id="4108"/>
    <lineage>
        <taxon>Eukaryota</taxon>
        <taxon>Viridiplantae</taxon>
        <taxon>Streptophyta</taxon>
        <taxon>Embryophyta</taxon>
        <taxon>Tracheophyta</taxon>
        <taxon>Spermatophyta</taxon>
        <taxon>Magnoliopsida</taxon>
        <taxon>eudicotyledons</taxon>
        <taxon>Gunneridae</taxon>
        <taxon>Pentapetalae</taxon>
        <taxon>asterids</taxon>
        <taxon>lamiids</taxon>
        <taxon>Solanales</taxon>
        <taxon>Solanaceae</taxon>
        <taxon>Solanoideae</taxon>
        <taxon>Solaneae</taxon>
        <taxon>Solanum</taxon>
    </lineage>
</organism>
<proteinExistence type="predicted"/>
<name>A0A0V0GMV6_SOLCH</name>
<protein>
    <submittedName>
        <fullName evidence="2">Putative ovule protein</fullName>
    </submittedName>
</protein>
<dbReference type="AlphaFoldDB" id="A0A0V0GMV6"/>
<feature type="region of interest" description="Disordered" evidence="1">
    <location>
        <begin position="38"/>
        <end position="65"/>
    </location>
</feature>
<sequence>MQKEDITMETEIQANISHLNTISSAMEIFEGEKEILNDQIDNPADKSVTTGSKQGDEGEISVTQSDDQLDVVNRIREEPTTPLRMKLPAEENEQIENMTEWIEEYIIKLSTEFGEDFKGCEKKIKE</sequence>
<evidence type="ECO:0000256" key="1">
    <source>
        <dbReference type="SAM" id="MobiDB-lite"/>
    </source>
</evidence>